<keyword evidence="3" id="KW-0812">Transmembrane</keyword>
<feature type="chain" id="PRO_5043451860" description="Negative regulator of reactive oxygen species" evidence="4">
    <location>
        <begin position="26"/>
        <end position="685"/>
    </location>
</feature>
<evidence type="ECO:0000256" key="4">
    <source>
        <dbReference type="SAM" id="SignalP"/>
    </source>
</evidence>
<dbReference type="SMART" id="SM00364">
    <property type="entry name" value="LRR_BAC"/>
    <property type="match status" value="7"/>
</dbReference>
<sequence length="685" mass="78203">MPAQHLTPILLCLLAMWRIQTPVSSHPQYNHCQLVQKTAVCNSGELSSVPARLPENLEEIQLNYNQIKTLLDNSLLRYPSLITLTLACSGLERVQSNVFQDSKLLENLNFANNNINTGYEETSIALRKLPGLRFLDLSENKLNDEMASTLLHNLSSLEYLNLSGNLLQRLDETSFRHLHNLKELDLQRNIIFEIDCAFGSNPKLQRLNLAFNYLPCLTDFNMTQLVVLNASYNFIEWFISRQDLNETFQLETLDLSNNRLLFFPFLPSHSKLQNLYLSHNILRFYENLADNNTLQNSTTSVEFYNLQKHIKNVTAQLWDDDLHGDISSLDTLDLRGNQVDYFPDGFIKKMPTLSRLRMSMNCLETLNLSSEQFFGSLYELDISNNRLNQISADDELLTTLGNLTYINLSRNDLKELPFGLFSSLQRIHSVDLSYNNIGICLPDETNISVNNITSCFQWNNIGSLRQLYLKGCNLETVPTSAFMGLSLTHLELSDNPGIDVQDSLQSLRRTLQHLGLGNTQIQDIDLSHFQSLNSLNLSKNSLFHLPPSLHDIDLKVLDIRDNRLSTIPSGQAHSLASKLQTIFLTGNMFNCCQTEWFRTFETTKTVNMIGKSDIECQDILAMTHRVQDSQMFLCLEAGESILWYILLLVPICLCLTGISIVVFLTYKPKILQKSIKKKYLKPTSY</sequence>
<dbReference type="InterPro" id="IPR003591">
    <property type="entry name" value="Leu-rich_rpt_typical-subtyp"/>
</dbReference>
<dbReference type="PANTHER" id="PTHR45712">
    <property type="entry name" value="AGAP008170-PA"/>
    <property type="match status" value="1"/>
</dbReference>
<evidence type="ECO:0000313" key="6">
    <source>
        <dbReference type="Proteomes" id="UP001311232"/>
    </source>
</evidence>
<proteinExistence type="predicted"/>
<feature type="signal peptide" evidence="4">
    <location>
        <begin position="1"/>
        <end position="25"/>
    </location>
</feature>
<dbReference type="PROSITE" id="PS51450">
    <property type="entry name" value="LRR"/>
    <property type="match status" value="5"/>
</dbReference>
<dbReference type="InterPro" id="IPR050333">
    <property type="entry name" value="SLRP"/>
</dbReference>
<keyword evidence="4" id="KW-0732">Signal</keyword>
<dbReference type="SUPFAM" id="SSF52058">
    <property type="entry name" value="L domain-like"/>
    <property type="match status" value="2"/>
</dbReference>
<accession>A0AAV9SR73</accession>
<keyword evidence="2" id="KW-0677">Repeat</keyword>
<dbReference type="SMART" id="SM00365">
    <property type="entry name" value="LRR_SD22"/>
    <property type="match status" value="5"/>
</dbReference>
<dbReference type="Pfam" id="PF00560">
    <property type="entry name" value="LRR_1"/>
    <property type="match status" value="1"/>
</dbReference>
<keyword evidence="3" id="KW-0472">Membrane</keyword>
<evidence type="ECO:0000256" key="3">
    <source>
        <dbReference type="SAM" id="Phobius"/>
    </source>
</evidence>
<dbReference type="Gene3D" id="3.80.10.10">
    <property type="entry name" value="Ribonuclease Inhibitor"/>
    <property type="match status" value="5"/>
</dbReference>
<organism evidence="5 6">
    <name type="scientific">Crenichthys baileyi</name>
    <name type="common">White River springfish</name>
    <dbReference type="NCBI Taxonomy" id="28760"/>
    <lineage>
        <taxon>Eukaryota</taxon>
        <taxon>Metazoa</taxon>
        <taxon>Chordata</taxon>
        <taxon>Craniata</taxon>
        <taxon>Vertebrata</taxon>
        <taxon>Euteleostomi</taxon>
        <taxon>Actinopterygii</taxon>
        <taxon>Neopterygii</taxon>
        <taxon>Teleostei</taxon>
        <taxon>Neoteleostei</taxon>
        <taxon>Acanthomorphata</taxon>
        <taxon>Ovalentaria</taxon>
        <taxon>Atherinomorphae</taxon>
        <taxon>Cyprinodontiformes</taxon>
        <taxon>Goodeidae</taxon>
        <taxon>Crenichthys</taxon>
    </lineage>
</organism>
<dbReference type="PANTHER" id="PTHR45712:SF30">
    <property type="entry name" value="LRRNT DOMAIN-CONTAINING PROTEIN"/>
    <property type="match status" value="1"/>
</dbReference>
<dbReference type="Pfam" id="PF13855">
    <property type="entry name" value="LRR_8"/>
    <property type="match status" value="3"/>
</dbReference>
<dbReference type="EMBL" id="JAHHUM010000014">
    <property type="protein sequence ID" value="KAK5623801.1"/>
    <property type="molecule type" value="Genomic_DNA"/>
</dbReference>
<dbReference type="Proteomes" id="UP001311232">
    <property type="component" value="Unassembled WGS sequence"/>
</dbReference>
<feature type="transmembrane region" description="Helical" evidence="3">
    <location>
        <begin position="641"/>
        <end position="666"/>
    </location>
</feature>
<reference evidence="5 6" key="1">
    <citation type="submission" date="2021-06" db="EMBL/GenBank/DDBJ databases">
        <authorList>
            <person name="Palmer J.M."/>
        </authorList>
    </citation>
    <scope>NUCLEOTIDE SEQUENCE [LARGE SCALE GENOMIC DNA]</scope>
    <source>
        <strain evidence="5 6">MEX-2019</strain>
        <tissue evidence="5">Muscle</tissue>
    </source>
</reference>
<evidence type="ECO:0000256" key="2">
    <source>
        <dbReference type="ARBA" id="ARBA00022737"/>
    </source>
</evidence>
<protein>
    <recommendedName>
        <fullName evidence="7">Negative regulator of reactive oxygen species</fullName>
    </recommendedName>
</protein>
<keyword evidence="6" id="KW-1185">Reference proteome</keyword>
<name>A0AAV9SR73_9TELE</name>
<keyword evidence="1" id="KW-0433">Leucine-rich repeat</keyword>
<keyword evidence="3" id="KW-1133">Transmembrane helix</keyword>
<evidence type="ECO:0000313" key="5">
    <source>
        <dbReference type="EMBL" id="KAK5623801.1"/>
    </source>
</evidence>
<evidence type="ECO:0000256" key="1">
    <source>
        <dbReference type="ARBA" id="ARBA00022614"/>
    </source>
</evidence>
<dbReference type="InterPro" id="IPR001611">
    <property type="entry name" value="Leu-rich_rpt"/>
</dbReference>
<gene>
    <name evidence="5" type="ORF">CRENBAI_005001</name>
</gene>
<evidence type="ECO:0008006" key="7">
    <source>
        <dbReference type="Google" id="ProtNLM"/>
    </source>
</evidence>
<dbReference type="InterPro" id="IPR032675">
    <property type="entry name" value="LRR_dom_sf"/>
</dbReference>
<comment type="caution">
    <text evidence="5">The sequence shown here is derived from an EMBL/GenBank/DDBJ whole genome shotgun (WGS) entry which is preliminary data.</text>
</comment>
<dbReference type="SMART" id="SM00369">
    <property type="entry name" value="LRR_TYP"/>
    <property type="match status" value="10"/>
</dbReference>
<dbReference type="AlphaFoldDB" id="A0AAV9SR73"/>